<reference evidence="2 3" key="1">
    <citation type="journal article" date="2024" name="Nat. Commun.">
        <title>Phylogenomics reveals the evolutionary origins of lichenization in chlorophyte algae.</title>
        <authorList>
            <person name="Puginier C."/>
            <person name="Libourel C."/>
            <person name="Otte J."/>
            <person name="Skaloud P."/>
            <person name="Haon M."/>
            <person name="Grisel S."/>
            <person name="Petersen M."/>
            <person name="Berrin J.G."/>
            <person name="Delaux P.M."/>
            <person name="Dal Grande F."/>
            <person name="Keller J."/>
        </authorList>
    </citation>
    <scope>NUCLEOTIDE SEQUENCE [LARGE SCALE GENOMIC DNA]</scope>
    <source>
        <strain evidence="2 3">SAG 2523</strain>
    </source>
</reference>
<evidence type="ECO:0000259" key="1">
    <source>
        <dbReference type="Pfam" id="PF12937"/>
    </source>
</evidence>
<evidence type="ECO:0000313" key="3">
    <source>
        <dbReference type="Proteomes" id="UP001485043"/>
    </source>
</evidence>
<dbReference type="SUPFAM" id="SSF82171">
    <property type="entry name" value="DPP6 N-terminal domain-like"/>
    <property type="match status" value="1"/>
</dbReference>
<dbReference type="Gene3D" id="1.20.1280.50">
    <property type="match status" value="1"/>
</dbReference>
<dbReference type="Pfam" id="PF12937">
    <property type="entry name" value="F-box-like"/>
    <property type="match status" value="1"/>
</dbReference>
<evidence type="ECO:0000313" key="2">
    <source>
        <dbReference type="EMBL" id="KAK9867344.1"/>
    </source>
</evidence>
<sequence>MATQLTESQESASPIAVLGQDELIQVFKSLATRDVFSLARCAAVCRSWAELSASEGTWELAYKHHIPKTLRRLDLLPGLKGSWKGLCHLAQAKLWKRSSQILLDTANKGLSTVGVDEKLNKISKHTVLDRNMEGQLCLPAFACATWTPQGDMLAFCKLLYSYERPIPKLILAKPDGTELLRLELSSNPLTLSWSACGTRLAVLGGGPPPLKLTILDVHQGTVLRKTCSVSLASGRCLYFCWAPNRPSLFARVDDDHMRYDLQPDLKFTATRLQAGFAHGMAPQWVVNAQGREFAVLQIVKYFGFANQTNGLYTLALSEEGAMPQAIDIQQGQPVASIVCVAANPAGSMLCWIEDSYVRGKRLMACLLDDRGSLRHSPWALMAMQGEKIEAFQWAPNGERVLVISQWKHLQLPDPLAEEEPASNAPYGVHVIELRANSPAMQLVAYGRCKPCEVVCSQVFPFWSQYTSCQILWRPDSLAFCYTASHTDVASPHGPSLVHLQRIKRQTEVSPQAVLAKLEGLARGAIPVYEVVEADFEPRVMGPAEHATWCLT</sequence>
<proteinExistence type="predicted"/>
<accession>A0AAW1TG34</accession>
<gene>
    <name evidence="2" type="ORF">WJX84_006400</name>
</gene>
<dbReference type="SUPFAM" id="SSF81383">
    <property type="entry name" value="F-box domain"/>
    <property type="match status" value="1"/>
</dbReference>
<comment type="caution">
    <text evidence="2">The sequence shown here is derived from an EMBL/GenBank/DDBJ whole genome shotgun (WGS) entry which is preliminary data.</text>
</comment>
<dbReference type="Proteomes" id="UP001485043">
    <property type="component" value="Unassembled WGS sequence"/>
</dbReference>
<name>A0AAW1TG34_9CHLO</name>
<protein>
    <recommendedName>
        <fullName evidence="1">F-box domain-containing protein</fullName>
    </recommendedName>
</protein>
<feature type="domain" description="F-box" evidence="1">
    <location>
        <begin position="23"/>
        <end position="58"/>
    </location>
</feature>
<organism evidence="2 3">
    <name type="scientific">Apatococcus fuscideae</name>
    <dbReference type="NCBI Taxonomy" id="2026836"/>
    <lineage>
        <taxon>Eukaryota</taxon>
        <taxon>Viridiplantae</taxon>
        <taxon>Chlorophyta</taxon>
        <taxon>core chlorophytes</taxon>
        <taxon>Trebouxiophyceae</taxon>
        <taxon>Chlorellales</taxon>
        <taxon>Chlorellaceae</taxon>
        <taxon>Apatococcus</taxon>
    </lineage>
</organism>
<dbReference type="InterPro" id="IPR036047">
    <property type="entry name" value="F-box-like_dom_sf"/>
</dbReference>
<keyword evidence="3" id="KW-1185">Reference proteome</keyword>
<dbReference type="InterPro" id="IPR001810">
    <property type="entry name" value="F-box_dom"/>
</dbReference>
<dbReference type="EMBL" id="JALJOV010000093">
    <property type="protein sequence ID" value="KAK9867344.1"/>
    <property type="molecule type" value="Genomic_DNA"/>
</dbReference>
<dbReference type="AlphaFoldDB" id="A0AAW1TG34"/>